<feature type="compositionally biased region" description="Low complexity" evidence="1">
    <location>
        <begin position="781"/>
        <end position="790"/>
    </location>
</feature>
<feature type="compositionally biased region" description="Basic and acidic residues" evidence="1">
    <location>
        <begin position="385"/>
        <end position="397"/>
    </location>
</feature>
<evidence type="ECO:0000313" key="3">
    <source>
        <dbReference type="Proteomes" id="UP000054053"/>
    </source>
</evidence>
<gene>
    <name evidence="2" type="ORF">UVI_02028280</name>
</gene>
<feature type="region of interest" description="Disordered" evidence="1">
    <location>
        <begin position="1"/>
        <end position="29"/>
    </location>
</feature>
<feature type="compositionally biased region" description="Polar residues" evidence="1">
    <location>
        <begin position="1181"/>
        <end position="1191"/>
    </location>
</feature>
<feature type="compositionally biased region" description="Polar residues" evidence="1">
    <location>
        <begin position="945"/>
        <end position="969"/>
    </location>
</feature>
<feature type="compositionally biased region" description="Polar residues" evidence="1">
    <location>
        <begin position="1039"/>
        <end position="1070"/>
    </location>
</feature>
<sequence>MDRNSSIASLSTVSPRQGRSRTHSVSSDRPSTIGFGLVLPPVSVSPEPSFIAASAASQIITNGLDSHADAWYDQNGIEPPTEPATVSDPALQLVNGFIDQLLLNFLQLSKSTALPALRPAVVEVLKPKLAKDAIGTADDELKEYLGGANEDDYTQPDASNPARNWDLELVWKRTRLRCMVYSSLGDMEEEDEDQYMQADNLEVGAHEQMSDVISPAVAIFLTSVLEYMGELTLTVAGQAAYQRVRSKIEKELKDGSRGASDPADCIVVRDADVERVALDRTLGRLWRGWKKRLRTPITDLAGRQFPKASPSPPTQERTAPGSDAPPLPKPAAGDNNGRGRTPPKQPPVVKDVQAAYIPLPIRDNDVEEIEVPGLARYSDDEADYEREHKQRTPERPKSLVLVSSIIANGLPTPSGSQPHTPSIASRKRSMSLPTPAVPLFHLVNRKQSRSAASDTGPDEEAGKGRGVTGRTKAKMSASGTVRMAQSQSSAAVILNEASDSESAESDYEDAQEIAYEKAEIMTSSRISVPGSFQSSDSDNMGRVGSMKRSSSVHSARIIDVQGPRSPGRSPAHSRPGSLGTLDRTRSVGLSGLAVAKALARVAAAEDKPKQVTSEPMAQTAVGTQGVGTASEKRNSSAPQTPSISELDEEQAQRQLSNVPSQLDKSPDAAAVPTAGATSTQTRKTKTGPSLTTNAKTQAGIFEQSAGNARAATLPATPPTPEIQQLQNVPDLPRKNPGHAARSSPKADTKGLLSIEPAKAGESVELSPPLQGSSSVRQLHTSASSVSSAASRLKPLRTSEDGSSRSESVARNFEELIQSNQTITYTLTPENMRDIDAKSFIEGPVVTRRKSEDPKSSPLAAQSSAGRLPSPHSPTAPGPESSASDKPYAPVPQSPVGPGVSIGRGSGQLAKNARTPATSTSDIAIFIKSTGPADDDRSRAVPRLSSPASPVNSQSDPRRASTTGSFSRSRYQPRGAAVDSSVDNSDLIDFIRQGPPIAASSHRIPRHVAPFRNTMDSDQLSGAGGKAVDATLPDMRSSLASTNVTESSRPSIQSSVNSKSALLRSRTSSAVPSHLFDGDDMAMPKRKTRRVRDPYAIDLSDEEDADGDEACALGTPKSPARKEESLAEFLRNCEPPLEPASPHPLSGLPRKKSSAPSLVSRLTRSSRGRESPPFGKAADAKSINSCGGSNTRGYIPIQVNMPAGSDAHAPAGHSQAARPMAPPSRPKVPMRKYEPREAVVKRSQTDDLADFLRDSAPPPAGRFPAAADPAPARTEGGSGSGMSRVFGRRKKLLAA</sequence>
<feature type="compositionally biased region" description="Acidic residues" evidence="1">
    <location>
        <begin position="1098"/>
        <end position="1108"/>
    </location>
</feature>
<feature type="region of interest" description="Disordered" evidence="1">
    <location>
        <begin position="377"/>
        <end position="430"/>
    </location>
</feature>
<accession>A0A1B5KUV4</accession>
<feature type="region of interest" description="Disordered" evidence="1">
    <location>
        <begin position="605"/>
        <end position="808"/>
    </location>
</feature>
<feature type="compositionally biased region" description="Basic residues" evidence="1">
    <location>
        <begin position="1285"/>
        <end position="1294"/>
    </location>
</feature>
<reference evidence="3" key="1">
    <citation type="journal article" date="2016" name="Genome Announc.">
        <title>Genome sequence of Ustilaginoidea virens IPU010, a rice pathogenic fungus causing false smut.</title>
        <authorList>
            <person name="Kumagai T."/>
            <person name="Ishii T."/>
            <person name="Terai G."/>
            <person name="Umemura M."/>
            <person name="Machida M."/>
            <person name="Asai K."/>
        </authorList>
    </citation>
    <scope>NUCLEOTIDE SEQUENCE [LARGE SCALE GENOMIC DNA]</scope>
    <source>
        <strain evidence="3">IPU010</strain>
    </source>
</reference>
<dbReference type="EMBL" id="BBTG02000012">
    <property type="protein sequence ID" value="GAO14763.1"/>
    <property type="molecule type" value="Genomic_DNA"/>
</dbReference>
<feature type="region of interest" description="Disordered" evidence="1">
    <location>
        <begin position="1039"/>
        <end position="1294"/>
    </location>
</feature>
<protein>
    <recommendedName>
        <fullName evidence="4">Flo11</fullName>
    </recommendedName>
</protein>
<feature type="compositionally biased region" description="Low complexity" evidence="1">
    <location>
        <begin position="1261"/>
        <end position="1271"/>
    </location>
</feature>
<evidence type="ECO:0000313" key="2">
    <source>
        <dbReference type="EMBL" id="GAO14763.1"/>
    </source>
</evidence>
<feature type="compositionally biased region" description="Basic and acidic residues" evidence="1">
    <location>
        <begin position="1230"/>
        <end position="1252"/>
    </location>
</feature>
<evidence type="ECO:0008006" key="4">
    <source>
        <dbReference type="Google" id="ProtNLM"/>
    </source>
</evidence>
<feature type="compositionally biased region" description="Polar residues" evidence="1">
    <location>
        <begin position="477"/>
        <end position="488"/>
    </location>
</feature>
<feature type="region of interest" description="Disordered" evidence="1">
    <location>
        <begin position="443"/>
        <end position="488"/>
    </location>
</feature>
<evidence type="ECO:0000256" key="1">
    <source>
        <dbReference type="SAM" id="MobiDB-lite"/>
    </source>
</evidence>
<feature type="compositionally biased region" description="Polar residues" evidence="1">
    <location>
        <begin position="1153"/>
        <end position="1164"/>
    </location>
</feature>
<feature type="region of interest" description="Disordered" evidence="1">
    <location>
        <begin position="929"/>
        <end position="979"/>
    </location>
</feature>
<comment type="caution">
    <text evidence="2">The sequence shown here is derived from an EMBL/GenBank/DDBJ whole genome shotgun (WGS) entry which is preliminary data.</text>
</comment>
<organism evidence="2 3">
    <name type="scientific">Ustilaginoidea virens</name>
    <name type="common">Rice false smut fungus</name>
    <name type="synonym">Villosiclava virens</name>
    <dbReference type="NCBI Taxonomy" id="1159556"/>
    <lineage>
        <taxon>Eukaryota</taxon>
        <taxon>Fungi</taxon>
        <taxon>Dikarya</taxon>
        <taxon>Ascomycota</taxon>
        <taxon>Pezizomycotina</taxon>
        <taxon>Sordariomycetes</taxon>
        <taxon>Hypocreomycetidae</taxon>
        <taxon>Hypocreales</taxon>
        <taxon>Clavicipitaceae</taxon>
        <taxon>Ustilaginoidea</taxon>
    </lineage>
</organism>
<feature type="region of interest" description="Disordered" evidence="1">
    <location>
        <begin position="842"/>
        <end position="916"/>
    </location>
</feature>
<feature type="compositionally biased region" description="Polar residues" evidence="1">
    <location>
        <begin position="769"/>
        <end position="780"/>
    </location>
</feature>
<feature type="compositionally biased region" description="Polar residues" evidence="1">
    <location>
        <begin position="524"/>
        <end position="538"/>
    </location>
</feature>
<feature type="compositionally biased region" description="Polar residues" evidence="1">
    <location>
        <begin position="675"/>
        <end position="696"/>
    </location>
</feature>
<feature type="compositionally biased region" description="Polar residues" evidence="1">
    <location>
        <begin position="610"/>
        <end position="622"/>
    </location>
</feature>
<proteinExistence type="predicted"/>
<feature type="region of interest" description="Disordered" evidence="1">
    <location>
        <begin position="524"/>
        <end position="583"/>
    </location>
</feature>
<feature type="compositionally biased region" description="Polar residues" evidence="1">
    <location>
        <begin position="652"/>
        <end position="663"/>
    </location>
</feature>
<feature type="region of interest" description="Disordered" evidence="1">
    <location>
        <begin position="300"/>
        <end position="349"/>
    </location>
</feature>
<dbReference type="Proteomes" id="UP000054053">
    <property type="component" value="Unassembled WGS sequence"/>
</dbReference>
<name>A0A1B5KUV4_USTVR</name>
<feature type="compositionally biased region" description="Polar residues" evidence="1">
    <location>
        <begin position="411"/>
        <end position="423"/>
    </location>
</feature>